<dbReference type="OrthoDB" id="9805698at2"/>
<dbReference type="AlphaFoldDB" id="A0A0R2BTY0"/>
<name>A0A0R2BTY0_9LACO</name>
<evidence type="ECO:0000313" key="1">
    <source>
        <dbReference type="EMBL" id="KRM78947.1"/>
    </source>
</evidence>
<reference evidence="1 2" key="1">
    <citation type="journal article" date="2015" name="Genome Announc.">
        <title>Expanding the biotechnology potential of lactobacilli through comparative genomics of 213 strains and associated genera.</title>
        <authorList>
            <person name="Sun Z."/>
            <person name="Harris H.M."/>
            <person name="McCann A."/>
            <person name="Guo C."/>
            <person name="Argimon S."/>
            <person name="Zhang W."/>
            <person name="Yang X."/>
            <person name="Jeffery I.B."/>
            <person name="Cooney J.C."/>
            <person name="Kagawa T.F."/>
            <person name="Liu W."/>
            <person name="Song Y."/>
            <person name="Salvetti E."/>
            <person name="Wrobel A."/>
            <person name="Rasinkangas P."/>
            <person name="Parkhill J."/>
            <person name="Rea M.C."/>
            <person name="O'Sullivan O."/>
            <person name="Ritari J."/>
            <person name="Douillard F.P."/>
            <person name="Paul Ross R."/>
            <person name="Yang R."/>
            <person name="Briner A.E."/>
            <person name="Felis G.E."/>
            <person name="de Vos W.M."/>
            <person name="Barrangou R."/>
            <person name="Klaenhammer T.R."/>
            <person name="Caufield P.W."/>
            <person name="Cui Y."/>
            <person name="Zhang H."/>
            <person name="O'Toole P.W."/>
        </authorList>
    </citation>
    <scope>NUCLEOTIDE SEQUENCE [LARGE SCALE GENOMIC DNA]</scope>
    <source>
        <strain evidence="1 2">DSM 20335</strain>
    </source>
</reference>
<sequence>MILKKIYVLRGVPGCGKSTFIRHHHLEPYTISTDNLRLLYGNLKYIYDEKQGKTRQVIPQEYNEQTFNLLYSLIDNKMQRGETIFVDATHLYPNAFEAYREYVEKYHYEMICIDFTKEINLNELLKRNLTRVDFRWVDPEVIKKIYKFAKSHPRLPRWVHQVTPNQFANTLYIGETDLSTYRSIAIIGEEANFKGTLKPHEFYISYNHDFARKHHHSKDVIFINRDLSTCRDHNAYTVFPFIFKGKHYLATSRTLRDEFIGYIKDIHGRNFYNFGLANLTDFMQEFPVNASRVKQISLNNFKQSSINRLA</sequence>
<protein>
    <recommendedName>
        <fullName evidence="3">2,3-cyclic nucleotide</fullName>
    </recommendedName>
</protein>
<evidence type="ECO:0008006" key="3">
    <source>
        <dbReference type="Google" id="ProtNLM"/>
    </source>
</evidence>
<accession>A0A0R2BTY0</accession>
<dbReference type="Gene3D" id="3.40.50.300">
    <property type="entry name" value="P-loop containing nucleotide triphosphate hydrolases"/>
    <property type="match status" value="1"/>
</dbReference>
<dbReference type="EMBL" id="AYYK01000008">
    <property type="protein sequence ID" value="KRM78947.1"/>
    <property type="molecule type" value="Genomic_DNA"/>
</dbReference>
<dbReference type="Proteomes" id="UP000051813">
    <property type="component" value="Unassembled WGS sequence"/>
</dbReference>
<dbReference type="PATRIC" id="fig|1423738.3.peg.104"/>
<dbReference type="InterPro" id="IPR027417">
    <property type="entry name" value="P-loop_NTPase"/>
</dbReference>
<dbReference type="Pfam" id="PF13671">
    <property type="entry name" value="AAA_33"/>
    <property type="match status" value="1"/>
</dbReference>
<evidence type="ECO:0000313" key="2">
    <source>
        <dbReference type="Proteomes" id="UP000051813"/>
    </source>
</evidence>
<proteinExistence type="predicted"/>
<gene>
    <name evidence="1" type="ORF">FC84_GL000102</name>
</gene>
<keyword evidence="2" id="KW-1185">Reference proteome</keyword>
<dbReference type="SUPFAM" id="SSF52540">
    <property type="entry name" value="P-loop containing nucleoside triphosphate hydrolases"/>
    <property type="match status" value="1"/>
</dbReference>
<dbReference type="STRING" id="1423738.FC84_GL000102"/>
<organism evidence="1 2">
    <name type="scientific">Lapidilactobacillus dextrinicus DSM 20335</name>
    <dbReference type="NCBI Taxonomy" id="1423738"/>
    <lineage>
        <taxon>Bacteria</taxon>
        <taxon>Bacillati</taxon>
        <taxon>Bacillota</taxon>
        <taxon>Bacilli</taxon>
        <taxon>Lactobacillales</taxon>
        <taxon>Lactobacillaceae</taxon>
        <taxon>Lapidilactobacillus</taxon>
    </lineage>
</organism>
<comment type="caution">
    <text evidence="1">The sequence shown here is derived from an EMBL/GenBank/DDBJ whole genome shotgun (WGS) entry which is preliminary data.</text>
</comment>